<evidence type="ECO:0000256" key="4">
    <source>
        <dbReference type="ARBA" id="ARBA00022705"/>
    </source>
</evidence>
<dbReference type="SMART" id="SM00382">
    <property type="entry name" value="AAA"/>
    <property type="match status" value="1"/>
</dbReference>
<dbReference type="CDD" id="cd00009">
    <property type="entry name" value="AAA"/>
    <property type="match status" value="1"/>
</dbReference>
<dbReference type="Pfam" id="PF16193">
    <property type="entry name" value="AAA_assoc_2"/>
    <property type="match status" value="1"/>
</dbReference>
<dbReference type="Pfam" id="PF00004">
    <property type="entry name" value="AAA"/>
    <property type="match status" value="1"/>
</dbReference>
<evidence type="ECO:0000313" key="8">
    <source>
        <dbReference type="EMBL" id="CUQ81499.1"/>
    </source>
</evidence>
<dbReference type="Gene3D" id="1.10.8.60">
    <property type="match status" value="1"/>
</dbReference>
<dbReference type="OrthoDB" id="9778364at2"/>
<evidence type="ECO:0000256" key="5">
    <source>
        <dbReference type="ARBA" id="ARBA00022741"/>
    </source>
</evidence>
<dbReference type="RefSeq" id="WP_020436727.1">
    <property type="nucleotide sequence ID" value="NZ_CZBX01000001.1"/>
</dbReference>
<dbReference type="Proteomes" id="UP000078383">
    <property type="component" value="Unassembled WGS sequence"/>
</dbReference>
<dbReference type="GO" id="GO:0003677">
    <property type="term" value="F:DNA binding"/>
    <property type="evidence" value="ECO:0007669"/>
    <property type="project" value="InterPro"/>
</dbReference>
<dbReference type="GeneID" id="303257787"/>
<evidence type="ECO:0000256" key="6">
    <source>
        <dbReference type="ARBA" id="ARBA00022840"/>
    </source>
</evidence>
<dbReference type="Gene3D" id="1.10.3710.10">
    <property type="entry name" value="DNA polymerase III clamp loader subunits, C-terminal domain"/>
    <property type="match status" value="1"/>
</dbReference>
<dbReference type="Gene3D" id="1.20.272.10">
    <property type="match status" value="1"/>
</dbReference>
<comment type="function">
    <text evidence="1">DNA-dependent ATPase that plays important roles in cellular responses to stalled DNA replication processes.</text>
</comment>
<dbReference type="AlphaFoldDB" id="A0A174XWV7"/>
<dbReference type="InterPro" id="IPR051314">
    <property type="entry name" value="AAA_ATPase_RarA/MGS1/WRNIP1"/>
</dbReference>
<dbReference type="SUPFAM" id="SSF52540">
    <property type="entry name" value="P-loop containing nucleoside triphosphate hydrolases"/>
    <property type="match status" value="1"/>
</dbReference>
<protein>
    <recommendedName>
        <fullName evidence="3">Replication-associated recombination protein A</fullName>
    </recommendedName>
</protein>
<gene>
    <name evidence="8" type="primary">rarA</name>
    <name evidence="8" type="ORF">ERS852502_00320</name>
</gene>
<comment type="similarity">
    <text evidence="2">Belongs to the AAA ATPase family. RarA/MGS1/WRNIP1 subfamily.</text>
</comment>
<dbReference type="SUPFAM" id="SSF48019">
    <property type="entry name" value="post-AAA+ oligomerization domain-like"/>
    <property type="match status" value="1"/>
</dbReference>
<proteinExistence type="inferred from homology"/>
<keyword evidence="6" id="KW-0067">ATP-binding</keyword>
<dbReference type="InterPro" id="IPR003959">
    <property type="entry name" value="ATPase_AAA_core"/>
</dbReference>
<reference evidence="8 9" key="1">
    <citation type="submission" date="2015-09" db="EMBL/GenBank/DDBJ databases">
        <authorList>
            <consortium name="Pathogen Informatics"/>
        </authorList>
    </citation>
    <scope>NUCLEOTIDE SEQUENCE [LARGE SCALE GENOMIC DNA]</scope>
    <source>
        <strain evidence="8 9">2789STDY5834889</strain>
    </source>
</reference>
<dbReference type="GO" id="GO:0017116">
    <property type="term" value="F:single-stranded DNA helicase activity"/>
    <property type="evidence" value="ECO:0007669"/>
    <property type="project" value="TreeGrafter"/>
</dbReference>
<dbReference type="Pfam" id="PF12002">
    <property type="entry name" value="MgsA_C"/>
    <property type="match status" value="1"/>
</dbReference>
<dbReference type="PANTHER" id="PTHR13779:SF7">
    <property type="entry name" value="ATPASE WRNIP1"/>
    <property type="match status" value="1"/>
</dbReference>
<dbReference type="InterPro" id="IPR021886">
    <property type="entry name" value="MgsA_C"/>
</dbReference>
<dbReference type="FunFam" id="3.40.50.300:FF:000137">
    <property type="entry name" value="Replication-associated recombination protein A"/>
    <property type="match status" value="1"/>
</dbReference>
<dbReference type="CDD" id="cd18139">
    <property type="entry name" value="HLD_clamp_RarA"/>
    <property type="match status" value="1"/>
</dbReference>
<dbReference type="FunFam" id="1.10.8.60:FF:000029">
    <property type="entry name" value="Replication-associated recombination protein A"/>
    <property type="match status" value="1"/>
</dbReference>
<evidence type="ECO:0000313" key="9">
    <source>
        <dbReference type="Proteomes" id="UP000078383"/>
    </source>
</evidence>
<keyword evidence="4" id="KW-0235">DNA replication</keyword>
<dbReference type="InterPro" id="IPR008921">
    <property type="entry name" value="DNA_pol3_clamp-load_cplx_C"/>
</dbReference>
<dbReference type="FunFam" id="1.10.3710.10:FF:000003">
    <property type="entry name" value="ATPase, AAA family protein"/>
    <property type="match status" value="1"/>
</dbReference>
<dbReference type="PANTHER" id="PTHR13779">
    <property type="entry name" value="WERNER HELICASE-INTERACTING PROTEIN 1 FAMILY MEMBER"/>
    <property type="match status" value="1"/>
</dbReference>
<accession>A0A174XWV7</accession>
<dbReference type="GO" id="GO:0016887">
    <property type="term" value="F:ATP hydrolysis activity"/>
    <property type="evidence" value="ECO:0007669"/>
    <property type="project" value="InterPro"/>
</dbReference>
<evidence type="ECO:0000256" key="3">
    <source>
        <dbReference type="ARBA" id="ARBA00020776"/>
    </source>
</evidence>
<dbReference type="GO" id="GO:0008047">
    <property type="term" value="F:enzyme activator activity"/>
    <property type="evidence" value="ECO:0007669"/>
    <property type="project" value="TreeGrafter"/>
</dbReference>
<organism evidence="8 9">
    <name type="scientific">[Ruminococcus] torques</name>
    <dbReference type="NCBI Taxonomy" id="33039"/>
    <lineage>
        <taxon>Bacteria</taxon>
        <taxon>Bacillati</taxon>
        <taxon>Bacillota</taxon>
        <taxon>Clostridia</taxon>
        <taxon>Lachnospirales</taxon>
        <taxon>Lachnospiraceae</taxon>
        <taxon>Mediterraneibacter</taxon>
    </lineage>
</organism>
<evidence type="ECO:0000259" key="7">
    <source>
        <dbReference type="SMART" id="SM00382"/>
    </source>
</evidence>
<dbReference type="FunFam" id="1.20.272.10:FF:000001">
    <property type="entry name" value="Putative AAA family ATPase"/>
    <property type="match status" value="1"/>
</dbReference>
<dbReference type="GO" id="GO:0005524">
    <property type="term" value="F:ATP binding"/>
    <property type="evidence" value="ECO:0007669"/>
    <property type="project" value="UniProtKB-KW"/>
</dbReference>
<dbReference type="GO" id="GO:0006261">
    <property type="term" value="P:DNA-templated DNA replication"/>
    <property type="evidence" value="ECO:0007669"/>
    <property type="project" value="TreeGrafter"/>
</dbReference>
<dbReference type="Gene3D" id="3.40.50.300">
    <property type="entry name" value="P-loop containing nucleotide triphosphate hydrolases"/>
    <property type="match status" value="1"/>
</dbReference>
<keyword evidence="5" id="KW-0547">Nucleotide-binding</keyword>
<sequence>MDLFDYMRETNKEKESPLASRMRPVTLDEVVGQKHIIGKDKLLYRAIKADKLSSLIFYGPPGTGKTTLAKVIAHTTSAEFKQINATVAGKKDMEEVVKEAKDLQGMYGKKTILFIDEIHRFNKGQQDYLLPFVEDGTLILIGATTENPYFEVNGALISRSSIFELHPLEKTDIKELLLRAVNDTEKGLGSFHAVIEDDALEFLADVSGGDARNALNAIELGVLTTDRSEDGQIHITLDVASECIQKRVVNYDKKGDNHYDIISAFIKSMRGSDPDAAVFYLAKMLYAGEDVKFIARRIMICASEDVGNADPMALTVAVAAAQAVERIGMPESQIILSQAVTYVASAPKSNSAVNAIFAANDAVRNNKTTVPTHLQDAHYKGAQKLGHGIGYKYAHDYPDHYVDQQYLPDEIKDARFYEPGDLGYEKQIKERLQKLREQ</sequence>
<dbReference type="InterPro" id="IPR032423">
    <property type="entry name" value="AAA_assoc_2"/>
</dbReference>
<dbReference type="GO" id="GO:0000731">
    <property type="term" value="P:DNA synthesis involved in DNA repair"/>
    <property type="evidence" value="ECO:0007669"/>
    <property type="project" value="TreeGrafter"/>
</dbReference>
<dbReference type="EMBL" id="CZBX01000001">
    <property type="protein sequence ID" value="CUQ81499.1"/>
    <property type="molecule type" value="Genomic_DNA"/>
</dbReference>
<name>A0A174XWV7_9FIRM</name>
<feature type="domain" description="AAA+ ATPase" evidence="7">
    <location>
        <begin position="51"/>
        <end position="168"/>
    </location>
</feature>
<dbReference type="InterPro" id="IPR027417">
    <property type="entry name" value="P-loop_NTPase"/>
</dbReference>
<evidence type="ECO:0000256" key="1">
    <source>
        <dbReference type="ARBA" id="ARBA00002393"/>
    </source>
</evidence>
<dbReference type="InterPro" id="IPR003593">
    <property type="entry name" value="AAA+_ATPase"/>
</dbReference>
<evidence type="ECO:0000256" key="2">
    <source>
        <dbReference type="ARBA" id="ARBA00008959"/>
    </source>
</evidence>